<accession>A0A7W4TQH7</accession>
<keyword evidence="1" id="KW-0723">Serine/threonine-protein kinase</keyword>
<dbReference type="AlphaFoldDB" id="A0A7W4TQH7"/>
<feature type="compositionally biased region" description="Gly residues" evidence="2">
    <location>
        <begin position="158"/>
        <end position="167"/>
    </location>
</feature>
<dbReference type="RefSeq" id="WP_183392797.1">
    <property type="nucleotide sequence ID" value="NZ_JACHVY010000005.1"/>
</dbReference>
<dbReference type="PANTHER" id="PTHR35526:SF3">
    <property type="entry name" value="ANTI-SIGMA-F FACTOR RSBW"/>
    <property type="match status" value="1"/>
</dbReference>
<feature type="compositionally biased region" description="Basic and acidic residues" evidence="2">
    <location>
        <begin position="168"/>
        <end position="178"/>
    </location>
</feature>
<sequence>MCASTPAARVVLPADLSSGRLARRFLEARWCTTHDSAQRAQAHLLLTELVSNAVRHGGPPIEVELNCVEEAGVLLSVSDGSPHPPVVQEMGPSGWGGRGVCLVDVISAEWGVEHHHADAGHHHHDHHHDHQVGADQRNRWQRYRHEVRRGAERSSYQGGIGWEGGSGLEDRREGEPHHGGQVVSAKTVWCRLVG</sequence>
<keyword evidence="1" id="KW-0808">Transferase</keyword>
<comment type="caution">
    <text evidence="4">The sequence shown here is derived from an EMBL/GenBank/DDBJ whole genome shotgun (WGS) entry which is preliminary data.</text>
</comment>
<protein>
    <submittedName>
        <fullName evidence="4">Anti-sigma regulatory factor (Ser/Thr protein kinase)</fullName>
    </submittedName>
</protein>
<keyword evidence="1" id="KW-0418">Kinase</keyword>
<feature type="domain" description="Histidine kinase/HSP90-like ATPase" evidence="3">
    <location>
        <begin position="12"/>
        <end position="109"/>
    </location>
</feature>
<reference evidence="4 5" key="1">
    <citation type="submission" date="2020-08" db="EMBL/GenBank/DDBJ databases">
        <title>The Agave Microbiome: Exploring the role of microbial communities in plant adaptations to desert environments.</title>
        <authorList>
            <person name="Partida-Martinez L.P."/>
        </authorList>
    </citation>
    <scope>NUCLEOTIDE SEQUENCE [LARGE SCALE GENOMIC DNA]</scope>
    <source>
        <strain evidence="4 5">AS2.23</strain>
    </source>
</reference>
<dbReference type="InterPro" id="IPR050267">
    <property type="entry name" value="Anti-sigma-factor_SerPK"/>
</dbReference>
<dbReference type="SUPFAM" id="SSF55874">
    <property type="entry name" value="ATPase domain of HSP90 chaperone/DNA topoisomerase II/histidine kinase"/>
    <property type="match status" value="1"/>
</dbReference>
<evidence type="ECO:0000313" key="5">
    <source>
        <dbReference type="Proteomes" id="UP000533269"/>
    </source>
</evidence>
<gene>
    <name evidence="4" type="ORF">FHR75_004016</name>
</gene>
<evidence type="ECO:0000259" key="3">
    <source>
        <dbReference type="Pfam" id="PF13581"/>
    </source>
</evidence>
<reference evidence="4 5" key="2">
    <citation type="submission" date="2020-08" db="EMBL/GenBank/DDBJ databases">
        <authorList>
            <person name="Partida-Martinez L."/>
            <person name="Huntemann M."/>
            <person name="Clum A."/>
            <person name="Wang J."/>
            <person name="Palaniappan K."/>
            <person name="Ritter S."/>
            <person name="Chen I.-M."/>
            <person name="Stamatis D."/>
            <person name="Reddy T."/>
            <person name="O'Malley R."/>
            <person name="Daum C."/>
            <person name="Shapiro N."/>
            <person name="Ivanova N."/>
            <person name="Kyrpides N."/>
            <person name="Woyke T."/>
        </authorList>
    </citation>
    <scope>NUCLEOTIDE SEQUENCE [LARGE SCALE GENOMIC DNA]</scope>
    <source>
        <strain evidence="4 5">AS2.23</strain>
    </source>
</reference>
<evidence type="ECO:0000256" key="2">
    <source>
        <dbReference type="SAM" id="MobiDB-lite"/>
    </source>
</evidence>
<proteinExistence type="predicted"/>
<dbReference type="CDD" id="cd16936">
    <property type="entry name" value="HATPase_RsbW-like"/>
    <property type="match status" value="1"/>
</dbReference>
<dbReference type="EMBL" id="JACHVY010000005">
    <property type="protein sequence ID" value="MBB2903174.1"/>
    <property type="molecule type" value="Genomic_DNA"/>
</dbReference>
<dbReference type="Pfam" id="PF13581">
    <property type="entry name" value="HATPase_c_2"/>
    <property type="match status" value="1"/>
</dbReference>
<organism evidence="4 5">
    <name type="scientific">Kineococcus radiotolerans</name>
    <dbReference type="NCBI Taxonomy" id="131568"/>
    <lineage>
        <taxon>Bacteria</taxon>
        <taxon>Bacillati</taxon>
        <taxon>Actinomycetota</taxon>
        <taxon>Actinomycetes</taxon>
        <taxon>Kineosporiales</taxon>
        <taxon>Kineosporiaceae</taxon>
        <taxon>Kineococcus</taxon>
    </lineage>
</organism>
<name>A0A7W4TQH7_KINRA</name>
<dbReference type="PANTHER" id="PTHR35526">
    <property type="entry name" value="ANTI-SIGMA-F FACTOR RSBW-RELATED"/>
    <property type="match status" value="1"/>
</dbReference>
<dbReference type="Gene3D" id="3.30.565.10">
    <property type="entry name" value="Histidine kinase-like ATPase, C-terminal domain"/>
    <property type="match status" value="1"/>
</dbReference>
<dbReference type="Proteomes" id="UP000533269">
    <property type="component" value="Unassembled WGS sequence"/>
</dbReference>
<evidence type="ECO:0000313" key="4">
    <source>
        <dbReference type="EMBL" id="MBB2903174.1"/>
    </source>
</evidence>
<evidence type="ECO:0000256" key="1">
    <source>
        <dbReference type="ARBA" id="ARBA00022527"/>
    </source>
</evidence>
<dbReference type="InterPro" id="IPR003594">
    <property type="entry name" value="HATPase_dom"/>
</dbReference>
<feature type="region of interest" description="Disordered" evidence="2">
    <location>
        <begin position="151"/>
        <end position="181"/>
    </location>
</feature>
<dbReference type="InterPro" id="IPR036890">
    <property type="entry name" value="HATPase_C_sf"/>
</dbReference>